<accession>A0ACC3BUB3</accession>
<sequence>MGVFPRGRALPVAVAIAGAVVGSAVAFAAGAAAQATVITGGGVSPTNPVPLTGSKNDRIVNGGEVADDDWVGDHFIVKLLRVTGRTSDGFLVSFVCGGVLFRPNRVITAAHCVNRPGGVVAGDFVEVGGLALQTGVTVRIGAVVTHPDWDPEARVPAADIAVLQLVNAPTTAVYNTVRARKAGINRQVDSPAEGDLLTIAGWGRTTGVGEAPVVGRIRQATVTALDWATCAARSAALGVPMPANQGDTTMCVTGEPTNSSACKGDSGGPVFVRTRSPTGRQTVKVVGISSFVLGTRGDVCPAGGLNFFARVSTLAGWIDSQMEPGWKGWVLAP</sequence>
<name>A0ACC3BUB3_PYRYE</name>
<evidence type="ECO:0000313" key="2">
    <source>
        <dbReference type="Proteomes" id="UP000798662"/>
    </source>
</evidence>
<keyword evidence="2" id="KW-1185">Reference proteome</keyword>
<dbReference type="EMBL" id="CM020618">
    <property type="protein sequence ID" value="KAK1861524.1"/>
    <property type="molecule type" value="Genomic_DNA"/>
</dbReference>
<reference evidence="1" key="1">
    <citation type="submission" date="2019-11" db="EMBL/GenBank/DDBJ databases">
        <title>Nori genome reveals adaptations in red seaweeds to the harsh intertidal environment.</title>
        <authorList>
            <person name="Wang D."/>
            <person name="Mao Y."/>
        </authorList>
    </citation>
    <scope>NUCLEOTIDE SEQUENCE</scope>
    <source>
        <tissue evidence="1">Gametophyte</tissue>
    </source>
</reference>
<organism evidence="1 2">
    <name type="scientific">Pyropia yezoensis</name>
    <name type="common">Susabi-nori</name>
    <name type="synonym">Porphyra yezoensis</name>
    <dbReference type="NCBI Taxonomy" id="2788"/>
    <lineage>
        <taxon>Eukaryota</taxon>
        <taxon>Rhodophyta</taxon>
        <taxon>Bangiophyceae</taxon>
        <taxon>Bangiales</taxon>
        <taxon>Bangiaceae</taxon>
        <taxon>Pyropia</taxon>
    </lineage>
</organism>
<protein>
    <submittedName>
        <fullName evidence="1">Uncharacterized protein</fullName>
    </submittedName>
</protein>
<dbReference type="Proteomes" id="UP000798662">
    <property type="component" value="Chromosome 1"/>
</dbReference>
<comment type="caution">
    <text evidence="1">The sequence shown here is derived from an EMBL/GenBank/DDBJ whole genome shotgun (WGS) entry which is preliminary data.</text>
</comment>
<gene>
    <name evidence="1" type="ORF">I4F81_004108</name>
</gene>
<proteinExistence type="predicted"/>
<evidence type="ECO:0000313" key="1">
    <source>
        <dbReference type="EMBL" id="KAK1861524.1"/>
    </source>
</evidence>